<keyword evidence="2" id="KW-1185">Reference proteome</keyword>
<proteinExistence type="predicted"/>
<name>A0A918SX30_9GAMM</name>
<organism evidence="1 2">
    <name type="scientific">Cognatilysobacter bugurensis</name>
    <dbReference type="NCBI Taxonomy" id="543356"/>
    <lineage>
        <taxon>Bacteria</taxon>
        <taxon>Pseudomonadati</taxon>
        <taxon>Pseudomonadota</taxon>
        <taxon>Gammaproteobacteria</taxon>
        <taxon>Lysobacterales</taxon>
        <taxon>Lysobacteraceae</taxon>
        <taxon>Cognatilysobacter</taxon>
    </lineage>
</organism>
<gene>
    <name evidence="1" type="ORF">GCM10007067_10070</name>
</gene>
<evidence type="ECO:0000313" key="1">
    <source>
        <dbReference type="EMBL" id="GHA74985.1"/>
    </source>
</evidence>
<comment type="caution">
    <text evidence="1">The sequence shown here is derived from an EMBL/GenBank/DDBJ whole genome shotgun (WGS) entry which is preliminary data.</text>
</comment>
<reference evidence="1" key="2">
    <citation type="submission" date="2020-09" db="EMBL/GenBank/DDBJ databases">
        <authorList>
            <person name="Sun Q."/>
            <person name="Kim S."/>
        </authorList>
    </citation>
    <scope>NUCLEOTIDE SEQUENCE</scope>
    <source>
        <strain evidence="1">KCTC 23077</strain>
    </source>
</reference>
<dbReference type="EMBL" id="BMYD01000001">
    <property type="protein sequence ID" value="GHA74985.1"/>
    <property type="molecule type" value="Genomic_DNA"/>
</dbReference>
<protein>
    <submittedName>
        <fullName evidence="1">Uncharacterized protein</fullName>
    </submittedName>
</protein>
<reference evidence="1" key="1">
    <citation type="journal article" date="2014" name="Int. J. Syst. Evol. Microbiol.">
        <title>Complete genome sequence of Corynebacterium casei LMG S-19264T (=DSM 44701T), isolated from a smear-ripened cheese.</title>
        <authorList>
            <consortium name="US DOE Joint Genome Institute (JGI-PGF)"/>
            <person name="Walter F."/>
            <person name="Albersmeier A."/>
            <person name="Kalinowski J."/>
            <person name="Ruckert C."/>
        </authorList>
    </citation>
    <scope>NUCLEOTIDE SEQUENCE</scope>
    <source>
        <strain evidence="1">KCTC 23077</strain>
    </source>
</reference>
<dbReference type="Proteomes" id="UP000646426">
    <property type="component" value="Unassembled WGS sequence"/>
</dbReference>
<dbReference type="RefSeq" id="WP_189453909.1">
    <property type="nucleotide sequence ID" value="NZ_BMYD01000001.1"/>
</dbReference>
<dbReference type="AlphaFoldDB" id="A0A918SX30"/>
<sequence>MPTVPRYGVPGVPARVTPNVRIDDSGAQHMRQAGTAIASGLQDMAGVASQIARHQQDKANTALQMRVENDLATIQNTLLQDPERGAFARQGENGFGLEKQVLPEWDKQVSTIVRRLPNHLQPWGQQQASQRRQLAEKQLMRHSLQQGDSVLVQQSEALQKNARNAAALNYWDPERVDHEIARGMVAIDRVLDLQGADAITRQAKRAEYASATQRQVLERVLLDDPMQARNALGRSASA</sequence>
<evidence type="ECO:0000313" key="2">
    <source>
        <dbReference type="Proteomes" id="UP000646426"/>
    </source>
</evidence>
<accession>A0A918SX30</accession>